<dbReference type="NCBIfam" id="TIGR00152">
    <property type="entry name" value="dephospho-CoA kinase"/>
    <property type="match status" value="1"/>
</dbReference>
<keyword evidence="3 5" id="KW-0067">ATP-binding</keyword>
<evidence type="ECO:0000256" key="2">
    <source>
        <dbReference type="ARBA" id="ARBA00022741"/>
    </source>
</evidence>
<comment type="subcellular location">
    <subcellularLocation>
        <location evidence="5">Cytoplasm</location>
    </subcellularLocation>
</comment>
<dbReference type="CDD" id="cd02022">
    <property type="entry name" value="DPCK"/>
    <property type="match status" value="1"/>
</dbReference>
<proteinExistence type="inferred from homology"/>
<keyword evidence="5 7" id="KW-0808">Transferase</keyword>
<evidence type="ECO:0000313" key="7">
    <source>
        <dbReference type="EMBL" id="MFC3153526.1"/>
    </source>
</evidence>
<evidence type="ECO:0000256" key="6">
    <source>
        <dbReference type="NCBIfam" id="TIGR00152"/>
    </source>
</evidence>
<dbReference type="Proteomes" id="UP001595476">
    <property type="component" value="Unassembled WGS sequence"/>
</dbReference>
<keyword evidence="5" id="KW-0963">Cytoplasm</keyword>
<evidence type="ECO:0000256" key="3">
    <source>
        <dbReference type="ARBA" id="ARBA00022840"/>
    </source>
</evidence>
<dbReference type="HAMAP" id="MF_00376">
    <property type="entry name" value="Dephospho_CoA_kinase"/>
    <property type="match status" value="1"/>
</dbReference>
<dbReference type="PANTHER" id="PTHR10695:SF46">
    <property type="entry name" value="BIFUNCTIONAL COENZYME A SYNTHASE-RELATED"/>
    <property type="match status" value="1"/>
</dbReference>
<dbReference type="GO" id="GO:0004140">
    <property type="term" value="F:dephospho-CoA kinase activity"/>
    <property type="evidence" value="ECO:0007669"/>
    <property type="project" value="UniProtKB-EC"/>
</dbReference>
<dbReference type="InterPro" id="IPR027417">
    <property type="entry name" value="P-loop_NTPase"/>
</dbReference>
<dbReference type="EMBL" id="JBHRSZ010000010">
    <property type="protein sequence ID" value="MFC3153526.1"/>
    <property type="molecule type" value="Genomic_DNA"/>
</dbReference>
<evidence type="ECO:0000256" key="4">
    <source>
        <dbReference type="ARBA" id="ARBA00022993"/>
    </source>
</evidence>
<keyword evidence="4 5" id="KW-0173">Coenzyme A biosynthesis</keyword>
<keyword evidence="8" id="KW-1185">Reference proteome</keyword>
<dbReference type="InterPro" id="IPR001977">
    <property type="entry name" value="Depp_CoAkinase"/>
</dbReference>
<reference evidence="8" key="1">
    <citation type="journal article" date="2019" name="Int. J. Syst. Evol. Microbiol.">
        <title>The Global Catalogue of Microorganisms (GCM) 10K type strain sequencing project: providing services to taxonomists for standard genome sequencing and annotation.</title>
        <authorList>
            <consortium name="The Broad Institute Genomics Platform"/>
            <consortium name="The Broad Institute Genome Sequencing Center for Infectious Disease"/>
            <person name="Wu L."/>
            <person name="Ma J."/>
        </authorList>
    </citation>
    <scope>NUCLEOTIDE SEQUENCE [LARGE SCALE GENOMIC DNA]</scope>
    <source>
        <strain evidence="8">KCTC 52438</strain>
    </source>
</reference>
<comment type="pathway">
    <text evidence="5">Cofactor biosynthesis; coenzyme A biosynthesis; CoA from (R)-pantothenate: step 5/5.</text>
</comment>
<dbReference type="EC" id="2.7.1.24" evidence="5 6"/>
<comment type="function">
    <text evidence="5">Catalyzes the phosphorylation of the 3'-hydroxyl group of dephosphocoenzyme A to form coenzyme A.</text>
</comment>
<gene>
    <name evidence="5 7" type="primary">coaE</name>
    <name evidence="7" type="ORF">ACFOEK_20975</name>
</gene>
<protein>
    <recommendedName>
        <fullName evidence="5 6">Dephospho-CoA kinase</fullName>
        <ecNumber evidence="5 6">2.7.1.24</ecNumber>
    </recommendedName>
    <alternativeName>
        <fullName evidence="5">Dephosphocoenzyme A kinase</fullName>
    </alternativeName>
</protein>
<evidence type="ECO:0000256" key="1">
    <source>
        <dbReference type="ARBA" id="ARBA00009018"/>
    </source>
</evidence>
<evidence type="ECO:0000256" key="5">
    <source>
        <dbReference type="HAMAP-Rule" id="MF_00376"/>
    </source>
</evidence>
<dbReference type="Gene3D" id="3.40.50.300">
    <property type="entry name" value="P-loop containing nucleotide triphosphate hydrolases"/>
    <property type="match status" value="1"/>
</dbReference>
<keyword evidence="2 5" id="KW-0547">Nucleotide-binding</keyword>
<feature type="binding site" evidence="5">
    <location>
        <begin position="11"/>
        <end position="16"/>
    </location>
    <ligand>
        <name>ATP</name>
        <dbReference type="ChEBI" id="CHEBI:30616"/>
    </ligand>
</feature>
<evidence type="ECO:0000313" key="8">
    <source>
        <dbReference type="Proteomes" id="UP001595476"/>
    </source>
</evidence>
<comment type="catalytic activity">
    <reaction evidence="5">
        <text>3'-dephospho-CoA + ATP = ADP + CoA + H(+)</text>
        <dbReference type="Rhea" id="RHEA:18245"/>
        <dbReference type="ChEBI" id="CHEBI:15378"/>
        <dbReference type="ChEBI" id="CHEBI:30616"/>
        <dbReference type="ChEBI" id="CHEBI:57287"/>
        <dbReference type="ChEBI" id="CHEBI:57328"/>
        <dbReference type="ChEBI" id="CHEBI:456216"/>
        <dbReference type="EC" id="2.7.1.24"/>
    </reaction>
</comment>
<dbReference type="RefSeq" id="WP_386723449.1">
    <property type="nucleotide sequence ID" value="NZ_JBHRSZ010000010.1"/>
</dbReference>
<comment type="caution">
    <text evidence="7">The sequence shown here is derived from an EMBL/GenBank/DDBJ whole genome shotgun (WGS) entry which is preliminary data.</text>
</comment>
<comment type="similarity">
    <text evidence="1 5">Belongs to the CoaE family.</text>
</comment>
<sequence length="195" mass="21869">MKIIGLTGGIGSGKSTVAQFFKELGINVVDADQKSRDVVEPGMPALAAIAEHFGHEVIQEDGRLDRAYLRGVVFNSEEKRRWLEALLHPLIKEAIIADLNASTSDYAILESPLLFETDQHQMTQKTVLVDVPVEVQIERTCQRDNNDRLQVEKIIAAQMPRQEKQVKADYLLDNTQSLSAVKQQVEQLHQELLAL</sequence>
<dbReference type="SUPFAM" id="SSF52540">
    <property type="entry name" value="P-loop containing nucleoside triphosphate hydrolases"/>
    <property type="match status" value="1"/>
</dbReference>
<accession>A0ABV7HKY4</accession>
<dbReference type="PROSITE" id="PS51219">
    <property type="entry name" value="DPCK"/>
    <property type="match status" value="1"/>
</dbReference>
<keyword evidence="5 7" id="KW-0418">Kinase</keyword>
<dbReference type="PANTHER" id="PTHR10695">
    <property type="entry name" value="DEPHOSPHO-COA KINASE-RELATED"/>
    <property type="match status" value="1"/>
</dbReference>
<dbReference type="Pfam" id="PF01121">
    <property type="entry name" value="CoaE"/>
    <property type="match status" value="1"/>
</dbReference>
<name>A0ABV7HKY4_9GAMM</name>
<organism evidence="7 8">
    <name type="scientific">Litoribrevibacter euphylliae</name>
    <dbReference type="NCBI Taxonomy" id="1834034"/>
    <lineage>
        <taxon>Bacteria</taxon>
        <taxon>Pseudomonadati</taxon>
        <taxon>Pseudomonadota</taxon>
        <taxon>Gammaproteobacteria</taxon>
        <taxon>Oceanospirillales</taxon>
        <taxon>Oceanospirillaceae</taxon>
        <taxon>Litoribrevibacter</taxon>
    </lineage>
</organism>